<dbReference type="SUPFAM" id="SSF51695">
    <property type="entry name" value="PLC-like phosphodiesterases"/>
    <property type="match status" value="1"/>
</dbReference>
<dbReference type="InterPro" id="IPR051057">
    <property type="entry name" value="PI-PLC_domain"/>
</dbReference>
<dbReference type="Pfam" id="PF26146">
    <property type="entry name" value="PI-PLC_X"/>
    <property type="match status" value="1"/>
</dbReference>
<evidence type="ECO:0000256" key="1">
    <source>
        <dbReference type="SAM" id="SignalP"/>
    </source>
</evidence>
<dbReference type="InterPro" id="IPR017946">
    <property type="entry name" value="PLC-like_Pdiesterase_TIM-brl"/>
</dbReference>
<dbReference type="PANTHER" id="PTHR13593">
    <property type="match status" value="1"/>
</dbReference>
<feature type="signal peptide" evidence="1">
    <location>
        <begin position="1"/>
        <end position="26"/>
    </location>
</feature>
<comment type="caution">
    <text evidence="2">The sequence shown here is derived from an EMBL/GenBank/DDBJ whole genome shotgun (WGS) entry which is preliminary data.</text>
</comment>
<keyword evidence="3" id="KW-1185">Reference proteome</keyword>
<dbReference type="OrthoDB" id="7984201at2759"/>
<gene>
    <name evidence="2" type="ORF">AYI69_g8801</name>
</gene>
<sequence>MLFQFVSSLKNVFVLAVLLNSQLISSQNTKCNGYFELCDRPYSSIAFPTTHNSFAYDPNNIASNQNKPITNQLDDGVRAFMLDLHKPVSSSSLQAALSSNSNKRQQELPVANIEMCHNTCLLLDTGSFVKTLALFKTYLDANKSEVITLILENYDNFASSEIYSNFQNAGLADYLFNPNSFSNIASNSVWPTLNQIISSGKRLVVFSSAINDATNYPQIIGQSSYISQTSFEVASSLTSPQTPPNFSCVITPSPKKSLVILNHFVFVNRLIGTVTYEVPNANASAYVNTLDSTISHSSLCSSLSIFANFIAFDFYDVGDLFKAVASINNLTFAQHTTNTFPQSASTDKTANSASPRSFTSNSTLCFFALLLTTLSILSL</sequence>
<dbReference type="Gene3D" id="3.20.20.190">
    <property type="entry name" value="Phosphatidylinositol (PI) phosphodiesterase"/>
    <property type="match status" value="1"/>
</dbReference>
<reference evidence="3" key="1">
    <citation type="submission" date="2017-01" db="EMBL/GenBank/DDBJ databases">
        <authorList>
            <person name="Wang Y."/>
            <person name="White M."/>
            <person name="Kvist S."/>
            <person name="Moncalvo J.-M."/>
        </authorList>
    </citation>
    <scope>NUCLEOTIDE SEQUENCE [LARGE SCALE GENOMIC DNA]</scope>
    <source>
        <strain evidence="3">ID-206-W2</strain>
    </source>
</reference>
<organism evidence="2 3">
    <name type="scientific">Smittium culicis</name>
    <dbReference type="NCBI Taxonomy" id="133412"/>
    <lineage>
        <taxon>Eukaryota</taxon>
        <taxon>Fungi</taxon>
        <taxon>Fungi incertae sedis</taxon>
        <taxon>Zoopagomycota</taxon>
        <taxon>Kickxellomycotina</taxon>
        <taxon>Harpellomycetes</taxon>
        <taxon>Harpellales</taxon>
        <taxon>Legeriomycetaceae</taxon>
        <taxon>Smittium</taxon>
    </lineage>
</organism>
<dbReference type="Proteomes" id="UP000187429">
    <property type="component" value="Unassembled WGS sequence"/>
</dbReference>
<evidence type="ECO:0000313" key="2">
    <source>
        <dbReference type="EMBL" id="OMJ13900.1"/>
    </source>
</evidence>
<dbReference type="PANTHER" id="PTHR13593:SF140">
    <property type="entry name" value="PLC-LIKE PHOSPHODIESTERASE"/>
    <property type="match status" value="1"/>
</dbReference>
<accession>A0A1R1XGZ8</accession>
<keyword evidence="1" id="KW-0732">Signal</keyword>
<protein>
    <submittedName>
        <fullName evidence="2">PI-PLC X domain-containing protein</fullName>
    </submittedName>
</protein>
<dbReference type="GO" id="GO:0006629">
    <property type="term" value="P:lipid metabolic process"/>
    <property type="evidence" value="ECO:0007669"/>
    <property type="project" value="InterPro"/>
</dbReference>
<dbReference type="GO" id="GO:0008081">
    <property type="term" value="F:phosphoric diester hydrolase activity"/>
    <property type="evidence" value="ECO:0007669"/>
    <property type="project" value="InterPro"/>
</dbReference>
<feature type="chain" id="PRO_5012616259" evidence="1">
    <location>
        <begin position="27"/>
        <end position="379"/>
    </location>
</feature>
<proteinExistence type="predicted"/>
<evidence type="ECO:0000313" key="3">
    <source>
        <dbReference type="Proteomes" id="UP000187429"/>
    </source>
</evidence>
<dbReference type="AlphaFoldDB" id="A0A1R1XGZ8"/>
<dbReference type="EMBL" id="LSSM01004867">
    <property type="protein sequence ID" value="OMJ13900.1"/>
    <property type="molecule type" value="Genomic_DNA"/>
</dbReference>
<name>A0A1R1XGZ8_9FUNG</name>